<dbReference type="PROSITE" id="PS51375">
    <property type="entry name" value="PPR"/>
    <property type="match status" value="1"/>
</dbReference>
<dbReference type="Proteomes" id="UP001152797">
    <property type="component" value="Unassembled WGS sequence"/>
</dbReference>
<evidence type="ECO:0000313" key="9">
    <source>
        <dbReference type="Proteomes" id="UP001152797"/>
    </source>
</evidence>
<keyword evidence="8" id="KW-0547">Nucleotide-binding</keyword>
<feature type="coiled-coil region" evidence="3">
    <location>
        <begin position="213"/>
        <end position="254"/>
    </location>
</feature>
<keyword evidence="3" id="KW-0175">Coiled coil</keyword>
<dbReference type="EMBL" id="CAMXCT030000281">
    <property type="protein sequence ID" value="CAL4763919.1"/>
    <property type="molecule type" value="Genomic_DNA"/>
</dbReference>
<keyword evidence="5" id="KW-0732">Signal</keyword>
<evidence type="ECO:0000313" key="8">
    <source>
        <dbReference type="EMBL" id="CAL4763919.1"/>
    </source>
</evidence>
<keyword evidence="8" id="KW-0378">Hydrolase</keyword>
<dbReference type="Pfam" id="PF01535">
    <property type="entry name" value="PPR"/>
    <property type="match status" value="1"/>
</dbReference>
<evidence type="ECO:0000313" key="6">
    <source>
        <dbReference type="EMBL" id="CAI3976607.1"/>
    </source>
</evidence>
<keyword evidence="1" id="KW-0677">Repeat</keyword>
<feature type="region of interest" description="Disordered" evidence="4">
    <location>
        <begin position="836"/>
        <end position="885"/>
    </location>
</feature>
<keyword evidence="8" id="KW-0067">ATP-binding</keyword>
<dbReference type="PANTHER" id="PTHR47936:SF1">
    <property type="entry name" value="PENTATRICOPEPTIDE REPEAT-CONTAINING PROTEIN GUN1, CHLOROPLASTIC"/>
    <property type="match status" value="1"/>
</dbReference>
<evidence type="ECO:0000313" key="7">
    <source>
        <dbReference type="EMBL" id="CAL1129982.1"/>
    </source>
</evidence>
<dbReference type="EMBL" id="CAMXCT010000281">
    <property type="protein sequence ID" value="CAI3976607.1"/>
    <property type="molecule type" value="Genomic_DNA"/>
</dbReference>
<dbReference type="OrthoDB" id="10649091at2759"/>
<dbReference type="GO" id="GO:0004386">
    <property type="term" value="F:helicase activity"/>
    <property type="evidence" value="ECO:0007669"/>
    <property type="project" value="UniProtKB-KW"/>
</dbReference>
<sequence length="1598" mass="176815">MFKAIFPFMFLGTYVPVLGILVREPQDKTASEASAKVLTEGGSGGSDSSHLNYLRYQNGTIENFGSCSSACQKCFLDHFQACLAYCRKGCQEYCEEKLSEEECKDENPDEEWVAKIGSLFDVMSNPSGRMCQFNAPDGCPELGGEQASTTYPLPSGPYLTEGRLGWVLSLGPHILKMRFATPPGQKHLDVQIEFRFTCSTCGGFATFTAFGQVEYLCQKYEALQKQLASVERNCAEQVQRQELLQRELRSLRDAQPQDAERHASLVKLREAARRCQQEQRSQTGRLAEEQLAGARAEQRCQQLAEECQQRAQRYDQKLQRLAQQDRDIAMHRFETVSTSRRLEQTQADAQVVQEDLRVESQRQLLAQGELHELEKSLQAACHQLMLSDQEVERLQRALADRKQEVMDCDAQLLSISETLDLVQQQKQRQAQSLARLEEDCQQLDQQMQAAQQDLLRGQGLNEQQAAEIKSQATLCDSLRGDLCQLEKQRSMAQAEAEATSQGICEVEMAIKDSRLHSIQVFRERDVLIQQVSELKAEQQQLDGLCLALRRAVHAEGLIMEDMETELQMAFKRKEALLQDIAVNSQTSLKMEKDLDQLRPELAEADQRSASLETSLVQKSKQLEDELLRERSLRQDLARSTALWQPIDVHLAIRKDQGVIAAGHLGAAFARLMLCPSQICTQPGLLTLELQPLYPGGPGVSELLDLETNLVRSGFYGPAMHEVPAGLRLAVDKAGGPALILDGRPEDLTAAGRAKRQLCLELAPEDALTDLTLELQALTGSRRFLRSMLLAALGPLGDTAVMAFHIHFGPRCSLALLCSFEAQRHALQLRQARQPEMPIAAKPAESVPLEDPWRSSQQRRVSQALQRLRPEPGGTPRRERRAKGGTVTTGWRRAVAGPTLGPSIQDRTGSTAAISKFQEISDEQLHPGVVTYNSLLSALDKASQTCMAMDLLQQLEASLQQPDIVSFCSVASACSRGTQWRRSLETLFIARQLGLEPNTFTGNAAVAALERGLQWQGALFALQAREHGPCPDRITYNTVITALGRQSLWQEAIAMLKELSEELLEPNAVSFNAAEFKIRPWPVRIGATTLAAYPRLPGCSSGISACARAGCWLRALHSFQGMCLLDEAEAGRHGPAPDVAACGALLDAFDEAGQWQWSLWLLDQMLEQKLLRPDLAAITSVINACGMQIQWERALHWLRATSTTSLSPSAATYNAVAGACDRGLQPELTLEIVRELREKHLQLDHISYLAAISACGKAQRWTDALLNFQQLQRSMAVPQNVMNSAVSACEKGSSWLSATGLLHLEEQLMLPRNVVSISAVITSLATRHLWLPSMHLLQQMSSTQLRLDQVALHSFLDATEATAQWQVACSLLMELPWWRLQIGCIGLSAMAGSCDQAGRPVPGLLHQLEDKFIKEIPDQSLEASGPSTLSHFFEAEELLRSSEKITFVGQLLLGAIYRPALARLAALTRVRTRGGQLWEPLLERQFSLGATFTGCVLQQLGLNALGTWSPLARLLPRRQLRGEISQAPTAESLPGFLATAVGIGATARCRSVGYGAAPQPQLAGRLRPIFVQHDRSRHAERLALLTLIQQFALVLGEMN</sequence>
<feature type="coiled-coil region" evidence="3">
    <location>
        <begin position="384"/>
        <end position="453"/>
    </location>
</feature>
<dbReference type="EMBL" id="CAMXCT020000281">
    <property type="protein sequence ID" value="CAL1129982.1"/>
    <property type="molecule type" value="Genomic_DNA"/>
</dbReference>
<keyword evidence="9" id="KW-1185">Reference proteome</keyword>
<evidence type="ECO:0000256" key="4">
    <source>
        <dbReference type="SAM" id="MobiDB-lite"/>
    </source>
</evidence>
<evidence type="ECO:0000256" key="2">
    <source>
        <dbReference type="PROSITE-ProRule" id="PRU00708"/>
    </source>
</evidence>
<gene>
    <name evidence="6" type="ORF">C1SCF055_LOCUS4813</name>
</gene>
<protein>
    <submittedName>
        <fullName evidence="8">RNA helicase</fullName>
    </submittedName>
</protein>
<organism evidence="6">
    <name type="scientific">Cladocopium goreaui</name>
    <dbReference type="NCBI Taxonomy" id="2562237"/>
    <lineage>
        <taxon>Eukaryota</taxon>
        <taxon>Sar</taxon>
        <taxon>Alveolata</taxon>
        <taxon>Dinophyceae</taxon>
        <taxon>Suessiales</taxon>
        <taxon>Symbiodiniaceae</taxon>
        <taxon>Cladocopium</taxon>
    </lineage>
</organism>
<dbReference type="NCBIfam" id="TIGR00756">
    <property type="entry name" value="PPR"/>
    <property type="match status" value="1"/>
</dbReference>
<feature type="repeat" description="PPR" evidence="2">
    <location>
        <begin position="1031"/>
        <end position="1065"/>
    </location>
</feature>
<keyword evidence="8" id="KW-0347">Helicase</keyword>
<evidence type="ECO:0000256" key="1">
    <source>
        <dbReference type="ARBA" id="ARBA00022737"/>
    </source>
</evidence>
<feature type="compositionally biased region" description="Polar residues" evidence="4">
    <location>
        <begin position="853"/>
        <end position="864"/>
    </location>
</feature>
<name>A0A9P1BNH2_9DINO</name>
<accession>A0A9P1BNH2</accession>
<dbReference type="PANTHER" id="PTHR47936">
    <property type="entry name" value="PPR_LONG DOMAIN-CONTAINING PROTEIN"/>
    <property type="match status" value="1"/>
</dbReference>
<evidence type="ECO:0000256" key="3">
    <source>
        <dbReference type="SAM" id="Coils"/>
    </source>
</evidence>
<dbReference type="InterPro" id="IPR002885">
    <property type="entry name" value="PPR_rpt"/>
</dbReference>
<dbReference type="Gene3D" id="1.25.40.10">
    <property type="entry name" value="Tetratricopeptide repeat domain"/>
    <property type="match status" value="3"/>
</dbReference>
<comment type="caution">
    <text evidence="6">The sequence shown here is derived from an EMBL/GenBank/DDBJ whole genome shotgun (WGS) entry which is preliminary data.</text>
</comment>
<feature type="signal peptide" evidence="5">
    <location>
        <begin position="1"/>
        <end position="19"/>
    </location>
</feature>
<feature type="coiled-coil region" evidence="3">
    <location>
        <begin position="286"/>
        <end position="324"/>
    </location>
</feature>
<reference evidence="7" key="2">
    <citation type="submission" date="2024-04" db="EMBL/GenBank/DDBJ databases">
        <authorList>
            <person name="Chen Y."/>
            <person name="Shah S."/>
            <person name="Dougan E. K."/>
            <person name="Thang M."/>
            <person name="Chan C."/>
        </authorList>
    </citation>
    <scope>NUCLEOTIDE SEQUENCE [LARGE SCALE GENOMIC DNA]</scope>
</reference>
<evidence type="ECO:0000256" key="5">
    <source>
        <dbReference type="SAM" id="SignalP"/>
    </source>
</evidence>
<reference evidence="6" key="1">
    <citation type="submission" date="2022-10" db="EMBL/GenBank/DDBJ databases">
        <authorList>
            <person name="Chen Y."/>
            <person name="Dougan E. K."/>
            <person name="Chan C."/>
            <person name="Rhodes N."/>
            <person name="Thang M."/>
        </authorList>
    </citation>
    <scope>NUCLEOTIDE SEQUENCE</scope>
</reference>
<dbReference type="InterPro" id="IPR011990">
    <property type="entry name" value="TPR-like_helical_dom_sf"/>
</dbReference>
<proteinExistence type="predicted"/>
<feature type="chain" id="PRO_5043269641" evidence="5">
    <location>
        <begin position="20"/>
        <end position="1598"/>
    </location>
</feature>